<feature type="non-terminal residue" evidence="1">
    <location>
        <position position="1"/>
    </location>
</feature>
<reference evidence="1" key="1">
    <citation type="submission" date="2006-12" db="EMBL/GenBank/DDBJ databases">
        <title>Blueberry Red Ringspot Virus: Detection in Vaccinium corymbosum, Documentation in Other Cultivated Blueberry Species and Similarity to Cranberry Red Ringspot Virus.</title>
        <authorList>
            <person name="Polashock J.J."/>
            <person name="Ehlenfeldt M."/>
        </authorList>
    </citation>
    <scope>NUCLEOTIDE SEQUENCE</scope>
</reference>
<organism evidence="1">
    <name type="scientific">Cranberry red ringspot virus</name>
    <dbReference type="NCBI Taxonomy" id="418400"/>
    <lineage>
        <taxon>Viruses</taxon>
        <taxon>Riboviria</taxon>
        <taxon>Pararnavirae</taxon>
        <taxon>Artverviricota</taxon>
        <taxon>Revtraviricetes</taxon>
        <taxon>Ortervirales</taxon>
        <taxon>Caulimoviridae</taxon>
        <taxon>Soymovirus</taxon>
    </lineage>
</organism>
<protein>
    <submittedName>
        <fullName evidence="1">Putative translational transactivator</fullName>
    </submittedName>
</protein>
<sequence length="71" mass="8435">EPDQEAVFIDFEKNFIENKILKMPGEMKKQLCNYMNKEDHPGHVCSYCSYLQTEDRKQSSEDDELTMQVEE</sequence>
<proteinExistence type="predicted"/>
<dbReference type="EMBL" id="EF156756">
    <property type="protein sequence ID" value="ABM21759.1"/>
    <property type="molecule type" value="Genomic_DNA"/>
</dbReference>
<name>A1Z0N0_9VIRU</name>
<accession>A1Z0N0</accession>
<evidence type="ECO:0000313" key="1">
    <source>
        <dbReference type="EMBL" id="ABM21759.1"/>
    </source>
</evidence>